<dbReference type="RefSeq" id="WP_348789600.1">
    <property type="nucleotide sequence ID" value="NZ_CP157390.1"/>
</dbReference>
<keyword evidence="3 6" id="KW-0812">Transmembrane</keyword>
<reference evidence="7" key="1">
    <citation type="submission" date="2024-05" db="EMBL/GenBank/DDBJ databases">
        <title>The Natural Products Discovery Center: Release of the First 8490 Sequenced Strains for Exploring Actinobacteria Biosynthetic Diversity.</title>
        <authorList>
            <person name="Kalkreuter E."/>
            <person name="Kautsar S.A."/>
            <person name="Yang D."/>
            <person name="Bader C.D."/>
            <person name="Teijaro C.N."/>
            <person name="Fluegel L."/>
            <person name="Davis C.M."/>
            <person name="Simpson J.R."/>
            <person name="Lauterbach L."/>
            <person name="Steele A.D."/>
            <person name="Gui C."/>
            <person name="Meng S."/>
            <person name="Li G."/>
            <person name="Viehrig K."/>
            <person name="Ye F."/>
            <person name="Su P."/>
            <person name="Kiefer A.F."/>
            <person name="Nichols A."/>
            <person name="Cepeda A.J."/>
            <person name="Yan W."/>
            <person name="Fan B."/>
            <person name="Jiang Y."/>
            <person name="Adhikari A."/>
            <person name="Zheng C.-J."/>
            <person name="Schuster L."/>
            <person name="Cowan T.M."/>
            <person name="Smanski M.J."/>
            <person name="Chevrette M.G."/>
            <person name="de Carvalho L.P.S."/>
            <person name="Shen B."/>
        </authorList>
    </citation>
    <scope>NUCLEOTIDE SEQUENCE</scope>
    <source>
        <strain evidence="7">NPDC080035</strain>
    </source>
</reference>
<feature type="transmembrane region" description="Helical" evidence="6">
    <location>
        <begin position="118"/>
        <end position="140"/>
    </location>
</feature>
<dbReference type="GO" id="GO:0015171">
    <property type="term" value="F:amino acid transmembrane transporter activity"/>
    <property type="evidence" value="ECO:0007669"/>
    <property type="project" value="TreeGrafter"/>
</dbReference>
<evidence type="ECO:0000313" key="7">
    <source>
        <dbReference type="EMBL" id="XBM49689.1"/>
    </source>
</evidence>
<keyword evidence="4 6" id="KW-1133">Transmembrane helix</keyword>
<evidence type="ECO:0000256" key="3">
    <source>
        <dbReference type="ARBA" id="ARBA00022692"/>
    </source>
</evidence>
<evidence type="ECO:0000256" key="4">
    <source>
        <dbReference type="ARBA" id="ARBA00022989"/>
    </source>
</evidence>
<name>A0AAU7GG85_9MICO</name>
<organism evidence="7">
    <name type="scientific">Leifsonia sp. NPDC080035</name>
    <dbReference type="NCBI Taxonomy" id="3143936"/>
    <lineage>
        <taxon>Bacteria</taxon>
        <taxon>Bacillati</taxon>
        <taxon>Actinomycetota</taxon>
        <taxon>Actinomycetes</taxon>
        <taxon>Micrococcales</taxon>
        <taxon>Microbacteriaceae</taxon>
        <taxon>Leifsonia</taxon>
    </lineage>
</organism>
<gene>
    <name evidence="7" type="ORF">AAME72_07440</name>
</gene>
<evidence type="ECO:0000256" key="5">
    <source>
        <dbReference type="ARBA" id="ARBA00023136"/>
    </source>
</evidence>
<dbReference type="GO" id="GO:0005886">
    <property type="term" value="C:plasma membrane"/>
    <property type="evidence" value="ECO:0007669"/>
    <property type="project" value="UniProtKB-SubCell"/>
</dbReference>
<keyword evidence="2" id="KW-1003">Cell membrane</keyword>
<dbReference type="EMBL" id="CP157390">
    <property type="protein sequence ID" value="XBM49689.1"/>
    <property type="molecule type" value="Genomic_DNA"/>
</dbReference>
<evidence type="ECO:0000256" key="1">
    <source>
        <dbReference type="ARBA" id="ARBA00004651"/>
    </source>
</evidence>
<comment type="subcellular location">
    <subcellularLocation>
        <location evidence="1">Cell membrane</location>
        <topology evidence="1">Multi-pass membrane protein</topology>
    </subcellularLocation>
</comment>
<evidence type="ECO:0000256" key="6">
    <source>
        <dbReference type="SAM" id="Phobius"/>
    </source>
</evidence>
<sequence>MTALSILAFAGLCLVLALTPGPDTFLVLRYSMGRARDGFAAAAGCAVGSLVWAALVAVGLAALLEQSAELFRIVKIIGGLYLLYLGIMAFLSTRRSARREQEGAEAIPAQRRRSSSSLVAGLLSTLLNPKVGLFFLAVVPQFVSAHAGFGETMLLGAVDAVVGGLYLVAVTVLASRLVAWLRRPRVTRILERVSAGVLAALGIGTVVAGAEG</sequence>
<dbReference type="PIRSF" id="PIRSF006324">
    <property type="entry name" value="LeuE"/>
    <property type="match status" value="1"/>
</dbReference>
<feature type="transmembrane region" description="Helical" evidence="6">
    <location>
        <begin position="193"/>
        <end position="210"/>
    </location>
</feature>
<feature type="transmembrane region" description="Helical" evidence="6">
    <location>
        <begin position="6"/>
        <end position="28"/>
    </location>
</feature>
<dbReference type="PANTHER" id="PTHR30086">
    <property type="entry name" value="ARGININE EXPORTER PROTEIN ARGO"/>
    <property type="match status" value="1"/>
</dbReference>
<dbReference type="InterPro" id="IPR001123">
    <property type="entry name" value="LeuE-type"/>
</dbReference>
<dbReference type="AlphaFoldDB" id="A0AAU7GG85"/>
<feature type="transmembrane region" description="Helical" evidence="6">
    <location>
        <begin position="40"/>
        <end position="64"/>
    </location>
</feature>
<dbReference type="PANTHER" id="PTHR30086:SF20">
    <property type="entry name" value="ARGININE EXPORTER PROTEIN ARGO-RELATED"/>
    <property type="match status" value="1"/>
</dbReference>
<protein>
    <submittedName>
        <fullName evidence="7">LysE family translocator</fullName>
    </submittedName>
</protein>
<dbReference type="Pfam" id="PF01810">
    <property type="entry name" value="LysE"/>
    <property type="match status" value="1"/>
</dbReference>
<keyword evidence="5 6" id="KW-0472">Membrane</keyword>
<accession>A0AAU7GG85</accession>
<feature type="transmembrane region" description="Helical" evidence="6">
    <location>
        <begin position="70"/>
        <end position="91"/>
    </location>
</feature>
<proteinExistence type="predicted"/>
<evidence type="ECO:0000256" key="2">
    <source>
        <dbReference type="ARBA" id="ARBA00022475"/>
    </source>
</evidence>
<feature type="transmembrane region" description="Helical" evidence="6">
    <location>
        <begin position="160"/>
        <end position="181"/>
    </location>
</feature>